<feature type="signal peptide" evidence="7">
    <location>
        <begin position="1"/>
        <end position="24"/>
    </location>
</feature>
<accession>A0A4D7QEP3</accession>
<sequence length="478" mass="52086">MKTWQQFAGPAASLALALFLASCATVPEPVPLPEPAPTESRLPPLTTRDHARILAAFGGEYEATAIDRLATEVLDKLGAASDRPDQRYRLTVLNSPSINAFALPSGHLYITRGMLGLINDVSEFAAVLGHEMGHVSARHANQREDQVRTSELVAVMRARLLNDLAGAEQRREAARISLASFSRTQELEADALGVALLNKAGFDPYGASRFLQSMERNAALRTPMQQAGGGPDFLASHPSTPERIRQAVLAARQFSAPDGAPRERERYLRALDGITYGEDPRQGVVRGRSFIHPRLGFMVTAPEGFTLENSRSAVTGLGPNDMAIRLDVVRVAANQSLTGYLTSGWIDGLAEQSVESVTVNGFQAATAIARGADWSFRIFVVRFGSEVYRLIYAAKDLNAEVDAMFRGSMESFRRLSSTEAAVKPLRIRLVRAGEGDTVDTFARRMQVADRAQERFRVLNGLGPEEQPRGGELVKIVSE</sequence>
<dbReference type="Gene3D" id="3.30.2010.10">
    <property type="entry name" value="Metalloproteases ('zincins'), catalytic domain"/>
    <property type="match status" value="1"/>
</dbReference>
<keyword evidence="3" id="KW-0479">Metal-binding</keyword>
<dbReference type="GO" id="GO:0051603">
    <property type="term" value="P:proteolysis involved in protein catabolic process"/>
    <property type="evidence" value="ECO:0007669"/>
    <property type="project" value="TreeGrafter"/>
</dbReference>
<proteinExistence type="predicted"/>
<dbReference type="Proteomes" id="UP000298588">
    <property type="component" value="Chromosome"/>
</dbReference>
<evidence type="ECO:0000259" key="8">
    <source>
        <dbReference type="Pfam" id="PF01435"/>
    </source>
</evidence>
<dbReference type="GO" id="GO:0004222">
    <property type="term" value="F:metalloendopeptidase activity"/>
    <property type="evidence" value="ECO:0007669"/>
    <property type="project" value="InterPro"/>
</dbReference>
<evidence type="ECO:0000256" key="2">
    <source>
        <dbReference type="ARBA" id="ARBA00022670"/>
    </source>
</evidence>
<dbReference type="EMBL" id="CP039865">
    <property type="protein sequence ID" value="QCK85265.1"/>
    <property type="molecule type" value="Genomic_DNA"/>
</dbReference>
<keyword evidence="10" id="KW-1185">Reference proteome</keyword>
<evidence type="ECO:0000313" key="9">
    <source>
        <dbReference type="EMBL" id="QCK85265.1"/>
    </source>
</evidence>
<evidence type="ECO:0000256" key="3">
    <source>
        <dbReference type="ARBA" id="ARBA00022723"/>
    </source>
</evidence>
<name>A0A4D7QEP3_9HYPH</name>
<evidence type="ECO:0000256" key="6">
    <source>
        <dbReference type="ARBA" id="ARBA00023049"/>
    </source>
</evidence>
<reference evidence="9 10" key="1">
    <citation type="submission" date="2019-04" db="EMBL/GenBank/DDBJ databases">
        <title>Phreatobacter aquaticus sp. nov.</title>
        <authorList>
            <person name="Choi A."/>
            <person name="Baek K."/>
        </authorList>
    </citation>
    <scope>NUCLEOTIDE SEQUENCE [LARGE SCALE GENOMIC DNA]</scope>
    <source>
        <strain evidence="9 10">NMCR1094</strain>
    </source>
</reference>
<protein>
    <submittedName>
        <fullName evidence="9">Zn-dependent protease</fullName>
    </submittedName>
</protein>
<dbReference type="AlphaFoldDB" id="A0A4D7QEP3"/>
<dbReference type="OrthoDB" id="9810445at2"/>
<keyword evidence="4" id="KW-0378">Hydrolase</keyword>
<dbReference type="PANTHER" id="PTHR22726:SF1">
    <property type="entry name" value="METALLOENDOPEPTIDASE OMA1, MITOCHONDRIAL"/>
    <property type="match status" value="1"/>
</dbReference>
<dbReference type="Pfam" id="PF01435">
    <property type="entry name" value="Peptidase_M48"/>
    <property type="match status" value="1"/>
</dbReference>
<dbReference type="PANTHER" id="PTHR22726">
    <property type="entry name" value="METALLOENDOPEPTIDASE OMA1"/>
    <property type="match status" value="1"/>
</dbReference>
<dbReference type="PROSITE" id="PS51257">
    <property type="entry name" value="PROKAR_LIPOPROTEIN"/>
    <property type="match status" value="1"/>
</dbReference>
<feature type="domain" description="Peptidase M48" evidence="8">
    <location>
        <begin position="72"/>
        <end position="246"/>
    </location>
</feature>
<evidence type="ECO:0000256" key="5">
    <source>
        <dbReference type="ARBA" id="ARBA00022833"/>
    </source>
</evidence>
<dbReference type="InterPro" id="IPR001915">
    <property type="entry name" value="Peptidase_M48"/>
</dbReference>
<keyword evidence="2 9" id="KW-0645">Protease</keyword>
<evidence type="ECO:0000256" key="1">
    <source>
        <dbReference type="ARBA" id="ARBA00001947"/>
    </source>
</evidence>
<dbReference type="CDD" id="cd07324">
    <property type="entry name" value="M48C_Oma1-like"/>
    <property type="match status" value="1"/>
</dbReference>
<gene>
    <name evidence="9" type="ORF">E8L99_05450</name>
</gene>
<organism evidence="9 10">
    <name type="scientific">Phreatobacter aquaticus</name>
    <dbReference type="NCBI Taxonomy" id="2570229"/>
    <lineage>
        <taxon>Bacteria</taxon>
        <taxon>Pseudomonadati</taxon>
        <taxon>Pseudomonadota</taxon>
        <taxon>Alphaproteobacteria</taxon>
        <taxon>Hyphomicrobiales</taxon>
        <taxon>Phreatobacteraceae</taxon>
        <taxon>Phreatobacter</taxon>
    </lineage>
</organism>
<evidence type="ECO:0000256" key="4">
    <source>
        <dbReference type="ARBA" id="ARBA00022801"/>
    </source>
</evidence>
<dbReference type="KEGG" id="paqt:E8L99_05450"/>
<dbReference type="GO" id="GO:0046872">
    <property type="term" value="F:metal ion binding"/>
    <property type="evidence" value="ECO:0007669"/>
    <property type="project" value="UniProtKB-KW"/>
</dbReference>
<dbReference type="GO" id="GO:0016020">
    <property type="term" value="C:membrane"/>
    <property type="evidence" value="ECO:0007669"/>
    <property type="project" value="TreeGrafter"/>
</dbReference>
<comment type="cofactor">
    <cofactor evidence="1">
        <name>Zn(2+)</name>
        <dbReference type="ChEBI" id="CHEBI:29105"/>
    </cofactor>
</comment>
<evidence type="ECO:0000256" key="7">
    <source>
        <dbReference type="SAM" id="SignalP"/>
    </source>
</evidence>
<keyword evidence="5" id="KW-0862">Zinc</keyword>
<feature type="chain" id="PRO_5020297809" evidence="7">
    <location>
        <begin position="25"/>
        <end position="478"/>
    </location>
</feature>
<dbReference type="InterPro" id="IPR051156">
    <property type="entry name" value="Mito/Outer_Membr_Metalloprot"/>
</dbReference>
<keyword evidence="7" id="KW-0732">Signal</keyword>
<keyword evidence="6" id="KW-0482">Metalloprotease</keyword>
<evidence type="ECO:0000313" key="10">
    <source>
        <dbReference type="Proteomes" id="UP000298588"/>
    </source>
</evidence>